<name>A0AAD9YMC8_COLKA</name>
<evidence type="ECO:0000313" key="2">
    <source>
        <dbReference type="Proteomes" id="UP001281614"/>
    </source>
</evidence>
<organism evidence="1 2">
    <name type="scientific">Colletotrichum kahawae</name>
    <name type="common">Coffee berry disease fungus</name>
    <dbReference type="NCBI Taxonomy" id="34407"/>
    <lineage>
        <taxon>Eukaryota</taxon>
        <taxon>Fungi</taxon>
        <taxon>Dikarya</taxon>
        <taxon>Ascomycota</taxon>
        <taxon>Pezizomycotina</taxon>
        <taxon>Sordariomycetes</taxon>
        <taxon>Hypocreomycetidae</taxon>
        <taxon>Glomerellales</taxon>
        <taxon>Glomerellaceae</taxon>
        <taxon>Colletotrichum</taxon>
        <taxon>Colletotrichum gloeosporioides species complex</taxon>
    </lineage>
</organism>
<accession>A0AAD9YMC8</accession>
<evidence type="ECO:0000313" key="1">
    <source>
        <dbReference type="EMBL" id="KAK2770096.1"/>
    </source>
</evidence>
<dbReference type="AlphaFoldDB" id="A0AAD9YMC8"/>
<gene>
    <name evidence="1" type="ORF">CKAH01_04439</name>
</gene>
<sequence length="28" mass="3517">MRRSLRILYVERRSVPREALDREELYPI</sequence>
<dbReference type="EMBL" id="VYYT01000101">
    <property type="protein sequence ID" value="KAK2770096.1"/>
    <property type="molecule type" value="Genomic_DNA"/>
</dbReference>
<comment type="caution">
    <text evidence="1">The sequence shown here is derived from an EMBL/GenBank/DDBJ whole genome shotgun (WGS) entry which is preliminary data.</text>
</comment>
<dbReference type="Proteomes" id="UP001281614">
    <property type="component" value="Unassembled WGS sequence"/>
</dbReference>
<protein>
    <submittedName>
        <fullName evidence="1">Uncharacterized protein</fullName>
    </submittedName>
</protein>
<reference evidence="1" key="1">
    <citation type="submission" date="2023-02" db="EMBL/GenBank/DDBJ databases">
        <title>Colletotrichum kahawae CIFC_Que2 genome sequencing and assembly.</title>
        <authorList>
            <person name="Baroncelli R."/>
        </authorList>
    </citation>
    <scope>NUCLEOTIDE SEQUENCE</scope>
    <source>
        <strain evidence="1">CIFC_Que2</strain>
    </source>
</reference>
<keyword evidence="2" id="KW-1185">Reference proteome</keyword>
<proteinExistence type="predicted"/>